<name>A0A644ZUJ6_9ZZZZ</name>
<dbReference type="Pfam" id="PF02321">
    <property type="entry name" value="OEP"/>
    <property type="match status" value="2"/>
</dbReference>
<evidence type="ECO:0000256" key="1">
    <source>
        <dbReference type="ARBA" id="ARBA00004442"/>
    </source>
</evidence>
<keyword evidence="3" id="KW-1134">Transmembrane beta strand</keyword>
<organism evidence="9">
    <name type="scientific">bioreactor metagenome</name>
    <dbReference type="NCBI Taxonomy" id="1076179"/>
    <lineage>
        <taxon>unclassified sequences</taxon>
        <taxon>metagenomes</taxon>
        <taxon>ecological metagenomes</taxon>
    </lineage>
</organism>
<keyword evidence="7" id="KW-0175">Coiled coil</keyword>
<dbReference type="GO" id="GO:0015562">
    <property type="term" value="F:efflux transmembrane transporter activity"/>
    <property type="evidence" value="ECO:0007669"/>
    <property type="project" value="InterPro"/>
</dbReference>
<comment type="caution">
    <text evidence="9">The sequence shown here is derived from an EMBL/GenBank/DDBJ whole genome shotgun (WGS) entry which is preliminary data.</text>
</comment>
<evidence type="ECO:0000256" key="5">
    <source>
        <dbReference type="ARBA" id="ARBA00023136"/>
    </source>
</evidence>
<keyword evidence="4 8" id="KW-0812">Transmembrane</keyword>
<dbReference type="PANTHER" id="PTHR30026:SF20">
    <property type="entry name" value="OUTER MEMBRANE PROTEIN TOLC"/>
    <property type="match status" value="1"/>
</dbReference>
<gene>
    <name evidence="9" type="primary">tolC_9</name>
    <name evidence="9" type="ORF">SDC9_91234</name>
</gene>
<dbReference type="InterPro" id="IPR051906">
    <property type="entry name" value="TolC-like"/>
</dbReference>
<sequence>MYFSNSNFSSYYHQNKLKKLNKYFFIFIILSITTTNIYSQNKYSLGKCIDSALKNNYDLIYTAYQKNYNNAVIKTAWGAYLPSVNMNAGYSRTIGNTDNIISLNSYSLQLQSNLLLYDFGRREKNYQIANNNSKITDLHIKYMTEQLKLNVYSQFVNIIRLTEITKTRKEDIEVSKIQLDNLKARFDAGIIPIDPVLSQEAELGNKEIQLLQSEIEVNTAKQILLTTMGLNPTNEIDFDPANDIPDNISKNETISFRNTIGNLQNAINLALNNRLDYSTQKLNNENTKLSTDVANANYFPTLSASLGYGWHNNEIQSFDKSQGTLGVNLNIPIFNNFNTELQVQQAELNFQKENTTFLKLEQSIKAEVQTAYFNLEAAEKSIEIAEKSIIAAKRNYEAVKEKMNIGTATITDYITANTQYVAAQINKITATYIYLNSKRNLLFVIGKYEEILINQAEHLYYSR</sequence>
<reference evidence="9" key="1">
    <citation type="submission" date="2019-08" db="EMBL/GenBank/DDBJ databases">
        <authorList>
            <person name="Kucharzyk K."/>
            <person name="Murdoch R.W."/>
            <person name="Higgins S."/>
            <person name="Loffler F."/>
        </authorList>
    </citation>
    <scope>NUCLEOTIDE SEQUENCE</scope>
</reference>
<feature type="transmembrane region" description="Helical" evidence="8">
    <location>
        <begin position="20"/>
        <end position="38"/>
    </location>
</feature>
<evidence type="ECO:0000256" key="2">
    <source>
        <dbReference type="ARBA" id="ARBA00022448"/>
    </source>
</evidence>
<evidence type="ECO:0000256" key="8">
    <source>
        <dbReference type="SAM" id="Phobius"/>
    </source>
</evidence>
<dbReference type="Gene3D" id="1.20.1600.10">
    <property type="entry name" value="Outer membrane efflux proteins (OEP)"/>
    <property type="match status" value="1"/>
</dbReference>
<dbReference type="InterPro" id="IPR003423">
    <property type="entry name" value="OMP_efflux"/>
</dbReference>
<dbReference type="AlphaFoldDB" id="A0A644ZUJ6"/>
<keyword evidence="6" id="KW-0998">Cell outer membrane</keyword>
<protein>
    <submittedName>
        <fullName evidence="9">Outer membrane protein TolC</fullName>
    </submittedName>
</protein>
<evidence type="ECO:0000256" key="7">
    <source>
        <dbReference type="SAM" id="Coils"/>
    </source>
</evidence>
<keyword evidence="8" id="KW-1133">Transmembrane helix</keyword>
<evidence type="ECO:0000313" key="9">
    <source>
        <dbReference type="EMBL" id="MPM44555.1"/>
    </source>
</evidence>
<evidence type="ECO:0000256" key="4">
    <source>
        <dbReference type="ARBA" id="ARBA00022692"/>
    </source>
</evidence>
<dbReference type="EMBL" id="VSSQ01010523">
    <property type="protein sequence ID" value="MPM44555.1"/>
    <property type="molecule type" value="Genomic_DNA"/>
</dbReference>
<feature type="coiled-coil region" evidence="7">
    <location>
        <begin position="375"/>
        <end position="402"/>
    </location>
</feature>
<dbReference type="GO" id="GO:0009279">
    <property type="term" value="C:cell outer membrane"/>
    <property type="evidence" value="ECO:0007669"/>
    <property type="project" value="UniProtKB-SubCell"/>
</dbReference>
<dbReference type="PANTHER" id="PTHR30026">
    <property type="entry name" value="OUTER MEMBRANE PROTEIN TOLC"/>
    <property type="match status" value="1"/>
</dbReference>
<dbReference type="GO" id="GO:0015288">
    <property type="term" value="F:porin activity"/>
    <property type="evidence" value="ECO:0007669"/>
    <property type="project" value="TreeGrafter"/>
</dbReference>
<keyword evidence="5 8" id="KW-0472">Membrane</keyword>
<dbReference type="GO" id="GO:1990281">
    <property type="term" value="C:efflux pump complex"/>
    <property type="evidence" value="ECO:0007669"/>
    <property type="project" value="TreeGrafter"/>
</dbReference>
<keyword evidence="2" id="KW-0813">Transport</keyword>
<comment type="subcellular location">
    <subcellularLocation>
        <location evidence="1">Cell outer membrane</location>
    </subcellularLocation>
</comment>
<evidence type="ECO:0000256" key="6">
    <source>
        <dbReference type="ARBA" id="ARBA00023237"/>
    </source>
</evidence>
<evidence type="ECO:0000256" key="3">
    <source>
        <dbReference type="ARBA" id="ARBA00022452"/>
    </source>
</evidence>
<proteinExistence type="predicted"/>
<dbReference type="SUPFAM" id="SSF56954">
    <property type="entry name" value="Outer membrane efflux proteins (OEP)"/>
    <property type="match status" value="1"/>
</dbReference>
<accession>A0A644ZUJ6</accession>